<dbReference type="AlphaFoldDB" id="A0AAV7F2F3"/>
<proteinExistence type="predicted"/>
<keyword evidence="4" id="KW-1185">Reference proteome</keyword>
<dbReference type="Pfam" id="PF25829">
    <property type="entry name" value="DUF7953"/>
    <property type="match status" value="1"/>
</dbReference>
<protein>
    <recommendedName>
        <fullName evidence="2">DUF7953 domain-containing protein</fullName>
    </recommendedName>
</protein>
<keyword evidence="1" id="KW-0472">Membrane</keyword>
<sequence length="218" mass="24271">MLRAKKRGFLCASSGQEAKDDPRPATSFCSWVDLRRANLPLVIVSCGRGGKSYEGSFLFGYSVLGSSLLDSFLPRSCLLQSSQIINVKGVVSMRKTLKSDDIFDEWELCPDEFLGPGGKYVHIKEKEFSATFSCPECVHQPGDHVGSHKSKENHPAKGVNLTLVILVIVIAAIVSFAGMLAAYRYWQRRRREQDQALFLKLFEEGDDIEDELSLGHVI</sequence>
<evidence type="ECO:0000313" key="4">
    <source>
        <dbReference type="Proteomes" id="UP000825729"/>
    </source>
</evidence>
<reference evidence="3 4" key="1">
    <citation type="submission" date="2021-07" db="EMBL/GenBank/DDBJ databases">
        <title>The Aristolochia fimbriata genome: insights into angiosperm evolution, floral development and chemical biosynthesis.</title>
        <authorList>
            <person name="Jiao Y."/>
        </authorList>
    </citation>
    <scope>NUCLEOTIDE SEQUENCE [LARGE SCALE GENOMIC DNA]</scope>
    <source>
        <strain evidence="3">IBCAS-2021</strain>
        <tissue evidence="3">Leaf</tissue>
    </source>
</reference>
<dbReference type="InterPro" id="IPR057713">
    <property type="entry name" value="DUF7953"/>
</dbReference>
<name>A0AAV7F2F3_ARIFI</name>
<accession>A0AAV7F2F3</accession>
<organism evidence="3 4">
    <name type="scientific">Aristolochia fimbriata</name>
    <name type="common">White veined hardy Dutchman's pipe vine</name>
    <dbReference type="NCBI Taxonomy" id="158543"/>
    <lineage>
        <taxon>Eukaryota</taxon>
        <taxon>Viridiplantae</taxon>
        <taxon>Streptophyta</taxon>
        <taxon>Embryophyta</taxon>
        <taxon>Tracheophyta</taxon>
        <taxon>Spermatophyta</taxon>
        <taxon>Magnoliopsida</taxon>
        <taxon>Magnoliidae</taxon>
        <taxon>Piperales</taxon>
        <taxon>Aristolochiaceae</taxon>
        <taxon>Aristolochia</taxon>
    </lineage>
</organism>
<evidence type="ECO:0000256" key="1">
    <source>
        <dbReference type="SAM" id="Phobius"/>
    </source>
</evidence>
<evidence type="ECO:0000259" key="2">
    <source>
        <dbReference type="Pfam" id="PF25829"/>
    </source>
</evidence>
<dbReference type="PANTHER" id="PTHR33780">
    <property type="entry name" value="EXPRESSED PROTEIN"/>
    <property type="match status" value="1"/>
</dbReference>
<keyword evidence="1" id="KW-1133">Transmembrane helix</keyword>
<dbReference type="PANTHER" id="PTHR33780:SF3">
    <property type="entry name" value="EXPRESSED PROTEIN"/>
    <property type="match status" value="1"/>
</dbReference>
<dbReference type="Proteomes" id="UP000825729">
    <property type="component" value="Unassembled WGS sequence"/>
</dbReference>
<feature type="transmembrane region" description="Helical" evidence="1">
    <location>
        <begin position="161"/>
        <end position="183"/>
    </location>
</feature>
<gene>
    <name evidence="3" type="ORF">H6P81_006642</name>
</gene>
<dbReference type="EMBL" id="JAINDJ010000003">
    <property type="protein sequence ID" value="KAG9453738.1"/>
    <property type="molecule type" value="Genomic_DNA"/>
</dbReference>
<keyword evidence="1" id="KW-0812">Transmembrane</keyword>
<feature type="domain" description="DUF7953" evidence="2">
    <location>
        <begin position="94"/>
        <end position="135"/>
    </location>
</feature>
<comment type="caution">
    <text evidence="3">The sequence shown here is derived from an EMBL/GenBank/DDBJ whole genome shotgun (WGS) entry which is preliminary data.</text>
</comment>
<evidence type="ECO:0000313" key="3">
    <source>
        <dbReference type="EMBL" id="KAG9453738.1"/>
    </source>
</evidence>